<dbReference type="GO" id="GO:0007009">
    <property type="term" value="P:plasma membrane organization"/>
    <property type="evidence" value="ECO:0007669"/>
    <property type="project" value="TreeGrafter"/>
</dbReference>
<feature type="transmembrane region" description="Helical" evidence="6">
    <location>
        <begin position="218"/>
        <end position="241"/>
    </location>
</feature>
<dbReference type="InterPro" id="IPR050846">
    <property type="entry name" value="TLCD"/>
</dbReference>
<dbReference type="GO" id="GO:0097035">
    <property type="term" value="P:regulation of membrane lipid distribution"/>
    <property type="evidence" value="ECO:0007669"/>
    <property type="project" value="TreeGrafter"/>
</dbReference>
<dbReference type="SMART" id="SM00724">
    <property type="entry name" value="TLC"/>
    <property type="match status" value="1"/>
</dbReference>
<organism evidence="8 9">
    <name type="scientific">Syphacia muris</name>
    <dbReference type="NCBI Taxonomy" id="451379"/>
    <lineage>
        <taxon>Eukaryota</taxon>
        <taxon>Metazoa</taxon>
        <taxon>Ecdysozoa</taxon>
        <taxon>Nematoda</taxon>
        <taxon>Chromadorea</taxon>
        <taxon>Rhabditida</taxon>
        <taxon>Spirurina</taxon>
        <taxon>Oxyuridomorpha</taxon>
        <taxon>Oxyuroidea</taxon>
        <taxon>Oxyuridae</taxon>
        <taxon>Syphacia</taxon>
    </lineage>
</organism>
<accession>A0A0N5AJT9</accession>
<comment type="subcellular location">
    <subcellularLocation>
        <location evidence="1">Membrane</location>
        <topology evidence="1">Multi-pass membrane protein</topology>
    </subcellularLocation>
</comment>
<keyword evidence="8" id="KW-1185">Reference proteome</keyword>
<dbReference type="PANTHER" id="PTHR13439">
    <property type="entry name" value="CT120 PROTEIN"/>
    <property type="match status" value="1"/>
</dbReference>
<dbReference type="AlphaFoldDB" id="A0A0N5AJT9"/>
<evidence type="ECO:0000256" key="1">
    <source>
        <dbReference type="ARBA" id="ARBA00004141"/>
    </source>
</evidence>
<evidence type="ECO:0000256" key="6">
    <source>
        <dbReference type="SAM" id="Phobius"/>
    </source>
</evidence>
<evidence type="ECO:0000256" key="2">
    <source>
        <dbReference type="ARBA" id="ARBA00022692"/>
    </source>
</evidence>
<evidence type="ECO:0000313" key="8">
    <source>
        <dbReference type="Proteomes" id="UP000046393"/>
    </source>
</evidence>
<dbReference type="WBParaSite" id="SMUV_0000473501-mRNA-1">
    <property type="protein sequence ID" value="SMUV_0000473501-mRNA-1"/>
    <property type="gene ID" value="SMUV_0000473501"/>
</dbReference>
<evidence type="ECO:0000256" key="4">
    <source>
        <dbReference type="ARBA" id="ARBA00023136"/>
    </source>
</evidence>
<keyword evidence="2 5" id="KW-0812">Transmembrane</keyword>
<dbReference type="PROSITE" id="PS50922">
    <property type="entry name" value="TLC"/>
    <property type="match status" value="1"/>
</dbReference>
<feature type="domain" description="TLC" evidence="7">
    <location>
        <begin position="49"/>
        <end position="240"/>
    </location>
</feature>
<dbReference type="InterPro" id="IPR006634">
    <property type="entry name" value="TLC-dom"/>
</dbReference>
<evidence type="ECO:0000256" key="5">
    <source>
        <dbReference type="PROSITE-ProRule" id="PRU00205"/>
    </source>
</evidence>
<feature type="transmembrane region" description="Helical" evidence="6">
    <location>
        <begin position="20"/>
        <end position="38"/>
    </location>
</feature>
<feature type="transmembrane region" description="Helical" evidence="6">
    <location>
        <begin position="59"/>
        <end position="81"/>
    </location>
</feature>
<name>A0A0N5AJT9_9BILA</name>
<evidence type="ECO:0000256" key="3">
    <source>
        <dbReference type="ARBA" id="ARBA00022989"/>
    </source>
</evidence>
<protein>
    <submittedName>
        <fullName evidence="9">TLC domain-containing protein</fullName>
    </submittedName>
</protein>
<dbReference type="Pfam" id="PF03798">
    <property type="entry name" value="TRAM_LAG1_CLN8"/>
    <property type="match status" value="1"/>
</dbReference>
<dbReference type="STRING" id="451379.A0A0N5AJT9"/>
<dbReference type="GO" id="GO:0055091">
    <property type="term" value="P:phospholipid homeostasis"/>
    <property type="evidence" value="ECO:0007669"/>
    <property type="project" value="TreeGrafter"/>
</dbReference>
<proteinExistence type="predicted"/>
<feature type="transmembrane region" description="Helical" evidence="6">
    <location>
        <begin position="179"/>
        <end position="198"/>
    </location>
</feature>
<keyword evidence="4 5" id="KW-0472">Membrane</keyword>
<dbReference type="GO" id="GO:0005886">
    <property type="term" value="C:plasma membrane"/>
    <property type="evidence" value="ECO:0007669"/>
    <property type="project" value="TreeGrafter"/>
</dbReference>
<reference evidence="9" key="1">
    <citation type="submission" date="2017-02" db="UniProtKB">
        <authorList>
            <consortium name="WormBaseParasite"/>
        </authorList>
    </citation>
    <scope>IDENTIFICATION</scope>
</reference>
<keyword evidence="3 6" id="KW-1133">Transmembrane helix</keyword>
<evidence type="ECO:0000313" key="9">
    <source>
        <dbReference type="WBParaSite" id="SMUV_0000473501-mRNA-1"/>
    </source>
</evidence>
<dbReference type="GO" id="GO:0071709">
    <property type="term" value="P:membrane assembly"/>
    <property type="evidence" value="ECO:0007669"/>
    <property type="project" value="TreeGrafter"/>
</dbReference>
<dbReference type="PANTHER" id="PTHR13439:SF4">
    <property type="entry name" value="TLC DOMAIN-CONTAINING PROTEIN"/>
    <property type="match status" value="1"/>
</dbReference>
<dbReference type="Proteomes" id="UP000046393">
    <property type="component" value="Unplaced"/>
</dbReference>
<evidence type="ECO:0000259" key="7">
    <source>
        <dbReference type="PROSITE" id="PS50922"/>
    </source>
</evidence>
<sequence length="262" mass="31275">MENGSHLYIPDVNRIFEPSFWIPFSLYFLAFQIIGYIVRHSFYKDYTGFKRYRLCNLTVCFIHSFISGTWAFIFLITHTYIFFFETLHWYQEWAVQLPILSMAYFCCDTIDMLRHEISRWTIELLLHHVASVFVFSCSVLPQKFLPYAYGALLMEVNSVFLHFRSLMQLTGANKTKPSLLSFVRFMNMFTFIIFRFGIQSWQITWAWIYRYRIHRFYVFIGIVGGSFFLIINAILFIRVLASDGFLGEFGRKHTAINRYTSF</sequence>